<proteinExistence type="predicted"/>
<reference evidence="1" key="1">
    <citation type="submission" date="2020-09" db="EMBL/GenBank/DDBJ databases">
        <title>Genome-Enabled Discovery of Anthraquinone Biosynthesis in Senna tora.</title>
        <authorList>
            <person name="Kang S.-H."/>
            <person name="Pandey R.P."/>
            <person name="Lee C.-M."/>
            <person name="Sim J.-S."/>
            <person name="Jeong J.-T."/>
            <person name="Choi B.-S."/>
            <person name="Jung M."/>
            <person name="Ginzburg D."/>
            <person name="Zhao K."/>
            <person name="Won S.Y."/>
            <person name="Oh T.-J."/>
            <person name="Yu Y."/>
            <person name="Kim N.-H."/>
            <person name="Lee O.R."/>
            <person name="Lee T.-H."/>
            <person name="Bashyal P."/>
            <person name="Kim T.-S."/>
            <person name="Lee W.-H."/>
            <person name="Kawkins C."/>
            <person name="Kim C.-K."/>
            <person name="Kim J.S."/>
            <person name="Ahn B.O."/>
            <person name="Rhee S.Y."/>
            <person name="Sohng J.K."/>
        </authorList>
    </citation>
    <scope>NUCLEOTIDE SEQUENCE</scope>
    <source>
        <tissue evidence="1">Leaf</tissue>
    </source>
</reference>
<dbReference type="AlphaFoldDB" id="A0A834T7P5"/>
<organism evidence="1 2">
    <name type="scientific">Senna tora</name>
    <dbReference type="NCBI Taxonomy" id="362788"/>
    <lineage>
        <taxon>Eukaryota</taxon>
        <taxon>Viridiplantae</taxon>
        <taxon>Streptophyta</taxon>
        <taxon>Embryophyta</taxon>
        <taxon>Tracheophyta</taxon>
        <taxon>Spermatophyta</taxon>
        <taxon>Magnoliopsida</taxon>
        <taxon>eudicotyledons</taxon>
        <taxon>Gunneridae</taxon>
        <taxon>Pentapetalae</taxon>
        <taxon>rosids</taxon>
        <taxon>fabids</taxon>
        <taxon>Fabales</taxon>
        <taxon>Fabaceae</taxon>
        <taxon>Caesalpinioideae</taxon>
        <taxon>Cassia clade</taxon>
        <taxon>Senna</taxon>
    </lineage>
</organism>
<protein>
    <submittedName>
        <fullName evidence="1">Uncharacterized protein</fullName>
    </submittedName>
</protein>
<accession>A0A834T7P5</accession>
<dbReference type="EMBL" id="JAAIUW010000009">
    <property type="protein sequence ID" value="KAF7815507.1"/>
    <property type="molecule type" value="Genomic_DNA"/>
</dbReference>
<evidence type="ECO:0000313" key="1">
    <source>
        <dbReference type="EMBL" id="KAF7815507.1"/>
    </source>
</evidence>
<sequence length="51" mass="5822">MSLTTTTYVDVDADVGEDFVVRTRYDMAVITAHKVKFGSGSKRRGHRRSFR</sequence>
<name>A0A834T7P5_9FABA</name>
<evidence type="ECO:0000313" key="2">
    <source>
        <dbReference type="Proteomes" id="UP000634136"/>
    </source>
</evidence>
<gene>
    <name evidence="1" type="ORF">G2W53_029476</name>
</gene>
<dbReference type="Proteomes" id="UP000634136">
    <property type="component" value="Unassembled WGS sequence"/>
</dbReference>
<comment type="caution">
    <text evidence="1">The sequence shown here is derived from an EMBL/GenBank/DDBJ whole genome shotgun (WGS) entry which is preliminary data.</text>
</comment>
<keyword evidence="2" id="KW-1185">Reference proteome</keyword>